<gene>
    <name evidence="3" type="ORF">SPRG_01647</name>
</gene>
<name>A0A067D4Z6_SAPPC</name>
<feature type="domain" description="Amine oxidase" evidence="2">
    <location>
        <begin position="10"/>
        <end position="281"/>
    </location>
</feature>
<feature type="transmembrane region" description="Helical" evidence="1">
    <location>
        <begin position="443"/>
        <end position="465"/>
    </location>
</feature>
<dbReference type="KEGG" id="spar:SPRG_01647"/>
<dbReference type="AlphaFoldDB" id="A0A067D4Z6"/>
<dbReference type="Pfam" id="PF01593">
    <property type="entry name" value="Amino_oxidase"/>
    <property type="match status" value="1"/>
</dbReference>
<dbReference type="Proteomes" id="UP000030745">
    <property type="component" value="Unassembled WGS sequence"/>
</dbReference>
<dbReference type="InterPro" id="IPR002937">
    <property type="entry name" value="Amino_oxidase"/>
</dbReference>
<keyword evidence="1" id="KW-1133">Transmembrane helix</keyword>
<evidence type="ECO:0000259" key="2">
    <source>
        <dbReference type="Pfam" id="PF01593"/>
    </source>
</evidence>
<evidence type="ECO:0000256" key="1">
    <source>
        <dbReference type="SAM" id="Phobius"/>
    </source>
</evidence>
<dbReference type="VEuPathDB" id="FungiDB:SPRG_01647"/>
<dbReference type="OrthoDB" id="5977668at2759"/>
<dbReference type="GO" id="GO:0016491">
    <property type="term" value="F:oxidoreductase activity"/>
    <property type="evidence" value="ECO:0007669"/>
    <property type="project" value="InterPro"/>
</dbReference>
<keyword evidence="1" id="KW-0472">Membrane</keyword>
<reference evidence="3 4" key="1">
    <citation type="journal article" date="2013" name="PLoS Genet.">
        <title>Distinctive expansion of potential virulence genes in the genome of the oomycete fish pathogen Saprolegnia parasitica.</title>
        <authorList>
            <person name="Jiang R.H."/>
            <person name="de Bruijn I."/>
            <person name="Haas B.J."/>
            <person name="Belmonte R."/>
            <person name="Lobach L."/>
            <person name="Christie J."/>
            <person name="van den Ackerveken G."/>
            <person name="Bottin A."/>
            <person name="Bulone V."/>
            <person name="Diaz-Moreno S.M."/>
            <person name="Dumas B."/>
            <person name="Fan L."/>
            <person name="Gaulin E."/>
            <person name="Govers F."/>
            <person name="Grenville-Briggs L.J."/>
            <person name="Horner N.R."/>
            <person name="Levin J.Z."/>
            <person name="Mammella M."/>
            <person name="Meijer H.J."/>
            <person name="Morris P."/>
            <person name="Nusbaum C."/>
            <person name="Oome S."/>
            <person name="Phillips A.J."/>
            <person name="van Rooyen D."/>
            <person name="Rzeszutek E."/>
            <person name="Saraiva M."/>
            <person name="Secombes C.J."/>
            <person name="Seidl M.F."/>
            <person name="Snel B."/>
            <person name="Stassen J.H."/>
            <person name="Sykes S."/>
            <person name="Tripathy S."/>
            <person name="van den Berg H."/>
            <person name="Vega-Arreguin J.C."/>
            <person name="Wawra S."/>
            <person name="Young S.K."/>
            <person name="Zeng Q."/>
            <person name="Dieguez-Uribeondo J."/>
            <person name="Russ C."/>
            <person name="Tyler B.M."/>
            <person name="van West P."/>
        </authorList>
    </citation>
    <scope>NUCLEOTIDE SEQUENCE [LARGE SCALE GENOMIC DNA]</scope>
    <source>
        <strain evidence="3 4">CBS 223.65</strain>
    </source>
</reference>
<organism evidence="3 4">
    <name type="scientific">Saprolegnia parasitica (strain CBS 223.65)</name>
    <dbReference type="NCBI Taxonomy" id="695850"/>
    <lineage>
        <taxon>Eukaryota</taxon>
        <taxon>Sar</taxon>
        <taxon>Stramenopiles</taxon>
        <taxon>Oomycota</taxon>
        <taxon>Saprolegniomycetes</taxon>
        <taxon>Saprolegniales</taxon>
        <taxon>Saprolegniaceae</taxon>
        <taxon>Saprolegnia</taxon>
    </lineage>
</organism>
<dbReference type="Gene3D" id="3.50.50.60">
    <property type="entry name" value="FAD/NAD(P)-binding domain"/>
    <property type="match status" value="2"/>
</dbReference>
<keyword evidence="4" id="KW-1185">Reference proteome</keyword>
<accession>A0A067D4Z6</accession>
<dbReference type="SUPFAM" id="SSF51905">
    <property type="entry name" value="FAD/NAD(P)-binding domain"/>
    <property type="match status" value="1"/>
</dbReference>
<dbReference type="EMBL" id="KK583192">
    <property type="protein sequence ID" value="KDO33766.1"/>
    <property type="molecule type" value="Genomic_DNA"/>
</dbReference>
<dbReference type="InterPro" id="IPR036188">
    <property type="entry name" value="FAD/NAD-bd_sf"/>
</dbReference>
<dbReference type="OMA" id="WEFTDPE"/>
<protein>
    <recommendedName>
        <fullName evidence="2">Amine oxidase domain-containing protein</fullName>
    </recommendedName>
</protein>
<evidence type="ECO:0000313" key="4">
    <source>
        <dbReference type="Proteomes" id="UP000030745"/>
    </source>
</evidence>
<dbReference type="RefSeq" id="XP_012195404.1">
    <property type="nucleotide sequence ID" value="XM_012340014.1"/>
</dbReference>
<dbReference type="InterPro" id="IPR050464">
    <property type="entry name" value="Zeta_carotene_desat/Oxidored"/>
</dbReference>
<sequence>MKVVVVGSGIGGISAAYHLAKDEHEVILVDRENYVGGHTYAIEVDGESVDLGFMMFGDSNPNIKQWFKDFGITKEDGTTYKRIPMSLSVDSDVPGDMQFSSRKPFGSLLELFSLKKWRVIYDIYQFTVDLLTMPVKSNVSTAEWAKSSKYSEAFFRHYYLPFVAILWTVPKHDVMALPASQFLRCLKTHSNSLYIPLWQVIMGAIGRRMDRPKHLWWYIGSAYKAPFLKFFTEHKGVVKTNAKVVAVEQGGKSVTLEDGERIDCDHVVLACHAEESAALMPWSTKNNNLMDYYFHKSHMYVHRDPSFLSNDKKAWSSWNVRITENDDYILTYWMNRIQHLKTDQDVFVTITPGGYKGKTPAKDLLIMDFPWDHPRRLADCIPQDDILQEDGITLSGAWLGRGFHEDGFVAGRRAAFIVKDKAHTKTALYEDPANIATPPVPPFGMPLSVSVFFASVAAGAAFGAFKVAERYLK</sequence>
<evidence type="ECO:0000313" key="3">
    <source>
        <dbReference type="EMBL" id="KDO33766.1"/>
    </source>
</evidence>
<dbReference type="PANTHER" id="PTHR42923">
    <property type="entry name" value="PROTOPORPHYRINOGEN OXIDASE"/>
    <property type="match status" value="1"/>
</dbReference>
<dbReference type="GeneID" id="24124228"/>
<proteinExistence type="predicted"/>
<dbReference type="PANTHER" id="PTHR42923:SF17">
    <property type="entry name" value="AMINE OXIDASE DOMAIN-CONTAINING PROTEIN"/>
    <property type="match status" value="1"/>
</dbReference>
<dbReference type="STRING" id="695850.A0A067D4Z6"/>
<keyword evidence="1" id="KW-0812">Transmembrane</keyword>